<organism evidence="4 5">
    <name type="scientific">Galleria mellonella</name>
    <name type="common">Greater wax moth</name>
    <dbReference type="NCBI Taxonomy" id="7137"/>
    <lineage>
        <taxon>Eukaryota</taxon>
        <taxon>Metazoa</taxon>
        <taxon>Ecdysozoa</taxon>
        <taxon>Arthropoda</taxon>
        <taxon>Hexapoda</taxon>
        <taxon>Insecta</taxon>
        <taxon>Pterygota</taxon>
        <taxon>Neoptera</taxon>
        <taxon>Endopterygota</taxon>
        <taxon>Lepidoptera</taxon>
        <taxon>Glossata</taxon>
        <taxon>Ditrysia</taxon>
        <taxon>Pyraloidea</taxon>
        <taxon>Pyralidae</taxon>
        <taxon>Galleriinae</taxon>
        <taxon>Galleria</taxon>
    </lineage>
</organism>
<dbReference type="Pfam" id="PF12752">
    <property type="entry name" value="SUZ"/>
    <property type="match status" value="1"/>
</dbReference>
<feature type="compositionally biased region" description="Polar residues" evidence="2">
    <location>
        <begin position="497"/>
        <end position="515"/>
    </location>
</feature>
<dbReference type="InterPro" id="IPR024771">
    <property type="entry name" value="SUZ"/>
</dbReference>
<dbReference type="CDD" id="cd02642">
    <property type="entry name" value="R3H_encore_like"/>
    <property type="match status" value="1"/>
</dbReference>
<feature type="region of interest" description="Disordered" evidence="2">
    <location>
        <begin position="744"/>
        <end position="771"/>
    </location>
</feature>
<feature type="compositionally biased region" description="Polar residues" evidence="2">
    <location>
        <begin position="646"/>
        <end position="667"/>
    </location>
</feature>
<feature type="region of interest" description="Disordered" evidence="2">
    <location>
        <begin position="683"/>
        <end position="702"/>
    </location>
</feature>
<feature type="region of interest" description="Disordered" evidence="2">
    <location>
        <begin position="646"/>
        <end position="671"/>
    </location>
</feature>
<dbReference type="PANTHER" id="PTHR15672:SF8">
    <property type="entry name" value="PROTEIN ENCORE"/>
    <property type="match status" value="1"/>
</dbReference>
<feature type="compositionally biased region" description="Low complexity" evidence="2">
    <location>
        <begin position="486"/>
        <end position="496"/>
    </location>
</feature>
<dbReference type="PANTHER" id="PTHR15672">
    <property type="entry name" value="CAMP-REGULATED PHOSPHOPROTEIN 21 RELATED R3H DOMAIN CONTAINING PROTEIN"/>
    <property type="match status" value="1"/>
</dbReference>
<feature type="region of interest" description="Disordered" evidence="2">
    <location>
        <begin position="1017"/>
        <end position="1082"/>
    </location>
</feature>
<dbReference type="InterPro" id="IPR036867">
    <property type="entry name" value="R3H_dom_sf"/>
</dbReference>
<dbReference type="InterPro" id="IPR051937">
    <property type="entry name" value="R3H_domain_containing"/>
</dbReference>
<sequence>MDNAEADRSSTSLEEAGHLNRNRSFKSKQLVRSQAIRESQSPPRTVSPAVPDNDINIKNNSDTRTLSVTENVSDDSSHVSDCVDVSYSDKNNYSDEFKKQQPVEIQITPGAWDEQQTEQRQRTKRWLGHKHHSDSSRDLLSNNPRVACVCGACAACPHCRGRRRRHVCPTKQDSGIVCSDDCPDCLDTEQNGTPNTDGIRKSDTVEIDDQTYYCRCPERKETKPKNLSLSRTDSEEKTEPTGVELVNFIKETLNKNARDRMTLLKIEKELHSLVNDTGRCIVRFPVMTSYGRMLVHRCAALFQLSHHLDQANRTCVLVSKSGTSGGRLPCTSFREWCTSTFPPSPQTCHGDTHAKSILKRDAQSLEEAGGGRLAGGRSKSLEQRERDYERVRRRIFSTDNCSQDESQWPWTGSGPVKVLTPEGGRNKLLKVQSLESGGGGGWRGARGAVAKSHSFGGYGDTRPHATHHAPQAPHARLLSRQGDLASSSWRLSPSSSGYKTLSLRSTDSVTPSPTGGASPEPTGPAVSVANSSSPAVDGVGGAGALVWAVTDMSAVPPGALVIHPQTGRPLTNPDGSVYHFDPANPPVLYDPNIYVHNEQKVDPNGRRGKLEKQHSFIDNECDCQPTEECRGKCCCDCRRHDACQRNTTDKIASSSEQKNSKPTSPCKNRYEQTNHTQEAIHETNQKQPETNHHSNYESPTNQRADYETLTNHKTTHESNPLEVSESLNAYDRAFEAQANQKQFENASTNQRVGNDVATNQRPAKLTSQDSQEMQYQTHYQGMRNDEVNSPGQPGHIHNHYTPDMVMQNLMAQAKVTPIPIQDPALRPVPGANVMYPTVPQGYHYVNPCRMEQPVQAIYQQVVPAEEQKQLAPSPHATESTFRIDPSYALANMAAVGAVELGPQCGACVDPNVHPHARSYNVPYGQVEVPAVLPPYLGNVVLPQPQPQLQPQPHLQPYTQYGEPLQWQTGGPLVPLGAPPKLLVPDLYPVLYPNLYPQYNLVYPQVIPQPYPVCQPVYPAAGSEQDGRRGSQAGGSQRHSKRNSVCGSSRHTPLPATPDDKHVPYRDNMHTNTQVPEKNLSRQNSNEIAAKIQQIKEQMAALNTGPGTKEREKFRPRDEWKRRNSGNGILGSYPLGGNRPVGTPGRPTPNDETQLSSAARAIVNTIRDMQAKNNYPDRRNHEYQNRRREFEPDRPDRPECPDRKPDTDDRRYDARSRNVNPVPFQYRPPYLLRQMSPGTWCRRSPGPVHPVLNHPRRPHPDPRNGRR</sequence>
<dbReference type="InterPro" id="IPR001374">
    <property type="entry name" value="R3H_dom"/>
</dbReference>
<dbReference type="Gene3D" id="3.30.1370.50">
    <property type="entry name" value="R3H-like domain"/>
    <property type="match status" value="1"/>
</dbReference>
<feature type="compositionally biased region" description="Low complexity" evidence="2">
    <location>
        <begin position="524"/>
        <end position="535"/>
    </location>
</feature>
<reference evidence="5" key="1">
    <citation type="submission" date="2025-08" db="UniProtKB">
        <authorList>
            <consortium name="RefSeq"/>
        </authorList>
    </citation>
    <scope>IDENTIFICATION</scope>
    <source>
        <tissue evidence="5">Whole larvae</tissue>
    </source>
</reference>
<name>A0ABM3MSW6_GALME</name>
<feature type="compositionally biased region" description="Basic and acidic residues" evidence="2">
    <location>
        <begin position="1257"/>
        <end position="1266"/>
    </location>
</feature>
<feature type="region of interest" description="Disordered" evidence="2">
    <location>
        <begin position="1100"/>
        <end position="1153"/>
    </location>
</feature>
<feature type="region of interest" description="Disordered" evidence="2">
    <location>
        <begin position="453"/>
        <end position="535"/>
    </location>
</feature>
<feature type="compositionally biased region" description="Basic and acidic residues" evidence="2">
    <location>
        <begin position="1174"/>
        <end position="1215"/>
    </location>
</feature>
<evidence type="ECO:0000259" key="3">
    <source>
        <dbReference type="PROSITE" id="PS51673"/>
    </source>
</evidence>
<dbReference type="Proteomes" id="UP001652740">
    <property type="component" value="Unplaced"/>
</dbReference>
<feature type="compositionally biased region" description="Polar residues" evidence="2">
    <location>
        <begin position="30"/>
        <end position="44"/>
    </location>
</feature>
<dbReference type="Pfam" id="PF01424">
    <property type="entry name" value="R3H"/>
    <property type="match status" value="1"/>
</dbReference>
<feature type="region of interest" description="Disordered" evidence="2">
    <location>
        <begin position="1"/>
        <end position="64"/>
    </location>
</feature>
<feature type="region of interest" description="Disordered" evidence="2">
    <location>
        <begin position="402"/>
        <end position="424"/>
    </location>
</feature>
<dbReference type="SUPFAM" id="SSF82708">
    <property type="entry name" value="R3H domain"/>
    <property type="match status" value="1"/>
</dbReference>
<dbReference type="GeneID" id="113517863"/>
<evidence type="ECO:0000313" key="4">
    <source>
        <dbReference type="Proteomes" id="UP001652740"/>
    </source>
</evidence>
<evidence type="ECO:0000256" key="1">
    <source>
        <dbReference type="ARBA" id="ARBA00022553"/>
    </source>
</evidence>
<accession>A0ABM3MSW6</accession>
<gene>
    <name evidence="5" type="primary">LOC113517863</name>
</gene>
<keyword evidence="1" id="KW-0597">Phosphoprotein</keyword>
<protein>
    <submittedName>
        <fullName evidence="5">Uncharacterized protein LOC113517863</fullName>
    </submittedName>
</protein>
<feature type="compositionally biased region" description="Basic and acidic residues" evidence="2">
    <location>
        <begin position="683"/>
        <end position="695"/>
    </location>
</feature>
<dbReference type="RefSeq" id="XP_052754315.1">
    <property type="nucleotide sequence ID" value="XM_052898355.1"/>
</dbReference>
<keyword evidence="4" id="KW-1185">Reference proteome</keyword>
<dbReference type="PROSITE" id="PS51673">
    <property type="entry name" value="SUZ"/>
    <property type="match status" value="1"/>
</dbReference>
<evidence type="ECO:0000313" key="5">
    <source>
        <dbReference type="RefSeq" id="XP_052754315.1"/>
    </source>
</evidence>
<proteinExistence type="predicted"/>
<feature type="compositionally biased region" description="Basic and acidic residues" evidence="2">
    <location>
        <begin position="1057"/>
        <end position="1068"/>
    </location>
</feature>
<feature type="compositionally biased region" description="Basic and acidic residues" evidence="2">
    <location>
        <begin position="1107"/>
        <end position="1121"/>
    </location>
</feature>
<feature type="region of interest" description="Disordered" evidence="2">
    <location>
        <begin position="1165"/>
        <end position="1266"/>
    </location>
</feature>
<dbReference type="SMART" id="SM00393">
    <property type="entry name" value="R3H"/>
    <property type="match status" value="1"/>
</dbReference>
<evidence type="ECO:0000256" key="2">
    <source>
        <dbReference type="SAM" id="MobiDB-lite"/>
    </source>
</evidence>
<feature type="domain" description="SUZ" evidence="3">
    <location>
        <begin position="327"/>
        <end position="400"/>
    </location>
</feature>
<feature type="region of interest" description="Disordered" evidence="2">
    <location>
        <begin position="365"/>
        <end position="386"/>
    </location>
</feature>
<feature type="compositionally biased region" description="Polar residues" evidence="2">
    <location>
        <begin position="1069"/>
        <end position="1082"/>
    </location>
</feature>